<dbReference type="Proteomes" id="UP000499080">
    <property type="component" value="Unassembled WGS sequence"/>
</dbReference>
<dbReference type="EMBL" id="BGPR01006835">
    <property type="protein sequence ID" value="GBN22213.1"/>
    <property type="molecule type" value="Genomic_DNA"/>
</dbReference>
<gene>
    <name evidence="1" type="ORF">AVEN_258245_1</name>
</gene>
<name>A0A4Y2M6U6_ARAVE</name>
<evidence type="ECO:0000313" key="1">
    <source>
        <dbReference type="EMBL" id="GBN22213.1"/>
    </source>
</evidence>
<reference evidence="1 2" key="1">
    <citation type="journal article" date="2019" name="Sci. Rep.">
        <title>Orb-weaving spider Araneus ventricosus genome elucidates the spidroin gene catalogue.</title>
        <authorList>
            <person name="Kono N."/>
            <person name="Nakamura H."/>
            <person name="Ohtoshi R."/>
            <person name="Moran D.A.P."/>
            <person name="Shinohara A."/>
            <person name="Yoshida Y."/>
            <person name="Fujiwara M."/>
            <person name="Mori M."/>
            <person name="Tomita M."/>
            <person name="Arakawa K."/>
        </authorList>
    </citation>
    <scope>NUCLEOTIDE SEQUENCE [LARGE SCALE GENOMIC DNA]</scope>
</reference>
<evidence type="ECO:0000313" key="2">
    <source>
        <dbReference type="Proteomes" id="UP000499080"/>
    </source>
</evidence>
<organism evidence="1 2">
    <name type="scientific">Araneus ventricosus</name>
    <name type="common">Orbweaver spider</name>
    <name type="synonym">Epeira ventricosa</name>
    <dbReference type="NCBI Taxonomy" id="182803"/>
    <lineage>
        <taxon>Eukaryota</taxon>
        <taxon>Metazoa</taxon>
        <taxon>Ecdysozoa</taxon>
        <taxon>Arthropoda</taxon>
        <taxon>Chelicerata</taxon>
        <taxon>Arachnida</taxon>
        <taxon>Araneae</taxon>
        <taxon>Araneomorphae</taxon>
        <taxon>Entelegynae</taxon>
        <taxon>Araneoidea</taxon>
        <taxon>Araneidae</taxon>
        <taxon>Araneus</taxon>
    </lineage>
</organism>
<proteinExistence type="predicted"/>
<protein>
    <submittedName>
        <fullName evidence="1">Uncharacterized protein</fullName>
    </submittedName>
</protein>
<accession>A0A4Y2M6U6</accession>
<keyword evidence="2" id="KW-1185">Reference proteome</keyword>
<comment type="caution">
    <text evidence="1">The sequence shown here is derived from an EMBL/GenBank/DDBJ whole genome shotgun (WGS) entry which is preliminary data.</text>
</comment>
<dbReference type="AlphaFoldDB" id="A0A4Y2M6U6"/>
<sequence>MSHESPQLIENHFISRNFRQDVIFANGHDPFPSYFERFRIKEFDCCCYGEVAIHSITPPAAHSPLLFTSPNPPRISKQYGGIKLGKINYPGSKQGTL</sequence>